<dbReference type="EMBL" id="BMGZ01000002">
    <property type="protein sequence ID" value="GGH99199.1"/>
    <property type="molecule type" value="Genomic_DNA"/>
</dbReference>
<reference evidence="3" key="1">
    <citation type="journal article" date="2014" name="Int. J. Syst. Evol. Microbiol.">
        <title>Complete genome sequence of Corynebacterium casei LMG S-19264T (=DSM 44701T), isolated from a smear-ripened cheese.</title>
        <authorList>
            <consortium name="US DOE Joint Genome Institute (JGI-PGF)"/>
            <person name="Walter F."/>
            <person name="Albersmeier A."/>
            <person name="Kalinowski J."/>
            <person name="Ruckert C."/>
        </authorList>
    </citation>
    <scope>NUCLEOTIDE SEQUENCE</scope>
    <source>
        <strain evidence="3">CGMCC 1.14984</strain>
    </source>
</reference>
<comment type="caution">
    <text evidence="3">The sequence shown here is derived from an EMBL/GenBank/DDBJ whole genome shotgun (WGS) entry which is preliminary data.</text>
</comment>
<reference evidence="3" key="3">
    <citation type="submission" date="2020-09" db="EMBL/GenBank/DDBJ databases">
        <authorList>
            <person name="Sun Q."/>
            <person name="Zhou Y."/>
        </authorList>
    </citation>
    <scope>NUCLEOTIDE SEQUENCE</scope>
    <source>
        <strain evidence="3">CGMCC 1.14984</strain>
    </source>
</reference>
<feature type="compositionally biased region" description="Low complexity" evidence="1">
    <location>
        <begin position="29"/>
        <end position="42"/>
    </location>
</feature>
<feature type="signal peptide" evidence="2">
    <location>
        <begin position="1"/>
        <end position="19"/>
    </location>
</feature>
<evidence type="ECO:0000256" key="2">
    <source>
        <dbReference type="SAM" id="SignalP"/>
    </source>
</evidence>
<dbReference type="PROSITE" id="PS51257">
    <property type="entry name" value="PROKAR_LIPOPROTEIN"/>
    <property type="match status" value="1"/>
</dbReference>
<evidence type="ECO:0000313" key="6">
    <source>
        <dbReference type="Proteomes" id="UP000818603"/>
    </source>
</evidence>
<evidence type="ECO:0000313" key="5">
    <source>
        <dbReference type="Proteomes" id="UP000621856"/>
    </source>
</evidence>
<organism evidence="3 5">
    <name type="scientific">Aquisalinus luteolus</name>
    <dbReference type="NCBI Taxonomy" id="1566827"/>
    <lineage>
        <taxon>Bacteria</taxon>
        <taxon>Pseudomonadati</taxon>
        <taxon>Pseudomonadota</taxon>
        <taxon>Alphaproteobacteria</taxon>
        <taxon>Parvularculales</taxon>
        <taxon>Parvularculaceae</taxon>
        <taxon>Aquisalinus</taxon>
    </lineage>
</organism>
<evidence type="ECO:0000313" key="4">
    <source>
        <dbReference type="EMBL" id="NHK28681.1"/>
    </source>
</evidence>
<keyword evidence="2" id="KW-0732">Signal</keyword>
<accession>A0A8J3A8V5</accession>
<evidence type="ECO:0000256" key="1">
    <source>
        <dbReference type="SAM" id="MobiDB-lite"/>
    </source>
</evidence>
<evidence type="ECO:0000313" key="3">
    <source>
        <dbReference type="EMBL" id="GGH99199.1"/>
    </source>
</evidence>
<feature type="chain" id="PRO_5035214407" description="Lipoprotein" evidence="2">
    <location>
        <begin position="20"/>
        <end position="376"/>
    </location>
</feature>
<protein>
    <recommendedName>
        <fullName evidence="7">Lipoprotein</fullName>
    </recommendedName>
</protein>
<reference evidence="4 6" key="2">
    <citation type="submission" date="2020-02" db="EMBL/GenBank/DDBJ databases">
        <title>Genome sequence of Parvularcula flava strain NH6-79.</title>
        <authorList>
            <person name="Abdul Karim M.H."/>
            <person name="Lam M.Q."/>
            <person name="Chen S.J."/>
            <person name="Yahya A."/>
            <person name="Shahir S."/>
            <person name="Shamsir M.S."/>
            <person name="Chong C.S."/>
        </authorList>
    </citation>
    <scope>NUCLEOTIDE SEQUENCE [LARGE SCALE GENOMIC DNA]</scope>
    <source>
        <strain evidence="4 6">NH6-79</strain>
    </source>
</reference>
<dbReference type="RefSeq" id="WP_155140891.1">
    <property type="nucleotide sequence ID" value="NZ_BMGZ01000002.1"/>
</dbReference>
<gene>
    <name evidence="4" type="ORF">FF098_012245</name>
    <name evidence="3" type="ORF">GCM10011355_24590</name>
</gene>
<dbReference type="AlphaFoldDB" id="A0A8J3A8V5"/>
<name>A0A8J3A8V5_9PROT</name>
<proteinExistence type="predicted"/>
<feature type="region of interest" description="Disordered" evidence="1">
    <location>
        <begin position="29"/>
        <end position="53"/>
    </location>
</feature>
<dbReference type="Proteomes" id="UP000818603">
    <property type="component" value="Unassembled WGS sequence"/>
</dbReference>
<evidence type="ECO:0008006" key="7">
    <source>
        <dbReference type="Google" id="ProtNLM"/>
    </source>
</evidence>
<keyword evidence="6" id="KW-1185">Reference proteome</keyword>
<dbReference type="Proteomes" id="UP000621856">
    <property type="component" value="Unassembled WGS sequence"/>
</dbReference>
<sequence length="376" mass="40385">MRRLAAILASLSVAIAACGADRGDAAQPAAQQAAQGASNQGSGNQGSGNKLRLKPVSIMDPSGFERPMLAASSVIPADWTPEGGIIWRQGECNTGSTNNWQATAPGEAAGIFLMPSFGWRANTMGMPLPQDCVPAAFQTADEAAAHLARQLPGGRVVQVQAAPEMKQAAQMMTSQVYNGDPNSRTWFDATSARVEYTYQGAPYEAIVSLMTFHMMMTMPGYGFGPDSQSAAGGTMLVTAFAARKGTLEQHMPVFDAFVANYRQDPAYAQRMAQHQAKMSGIMIEGSRKRHQAIMESYKTTSSSSIDIWRGSDDDAIRRKEIDAIRGEDTFSADTPSGEISLPSGYSSAWQMNDGSFVVTDDQFFDPMDGKRLSPAY</sequence>
<dbReference type="EMBL" id="VCJR02000002">
    <property type="protein sequence ID" value="NHK28681.1"/>
    <property type="molecule type" value="Genomic_DNA"/>
</dbReference>